<keyword evidence="6 11" id="KW-0067">ATP-binding</keyword>
<dbReference type="RefSeq" id="WP_011077791.1">
    <property type="nucleotide sequence ID" value="NC_004432.1"/>
</dbReference>
<dbReference type="eggNOG" id="COG1122">
    <property type="taxonomic scope" value="Bacteria"/>
</dbReference>
<proteinExistence type="inferred from homology"/>
<organism evidence="11 12">
    <name type="scientific">Malacoplasma penetrans (strain HF-2)</name>
    <name type="common">Mycoplasma penetrans</name>
    <dbReference type="NCBI Taxonomy" id="272633"/>
    <lineage>
        <taxon>Bacteria</taxon>
        <taxon>Bacillati</taxon>
        <taxon>Mycoplasmatota</taxon>
        <taxon>Mycoplasmoidales</taxon>
        <taxon>Mycoplasmoidaceae</taxon>
        <taxon>Malacoplasma</taxon>
    </lineage>
</organism>
<dbReference type="InParanoid" id="Q8EUF2"/>
<evidence type="ECO:0000256" key="3">
    <source>
        <dbReference type="ARBA" id="ARBA00022448"/>
    </source>
</evidence>
<keyword evidence="3" id="KW-0813">Transport</keyword>
<dbReference type="GO" id="GO:0042626">
    <property type="term" value="F:ATPase-coupled transmembrane transporter activity"/>
    <property type="evidence" value="ECO:0007669"/>
    <property type="project" value="TreeGrafter"/>
</dbReference>
<evidence type="ECO:0000259" key="10">
    <source>
        <dbReference type="PROSITE" id="PS50893"/>
    </source>
</evidence>
<keyword evidence="4" id="KW-1003">Cell membrane</keyword>
<accession>Q8EUF2</accession>
<protein>
    <submittedName>
        <fullName evidence="11">Cobalt transport ATP-binding protein</fullName>
    </submittedName>
</protein>
<dbReference type="EMBL" id="BA000026">
    <property type="protein sequence ID" value="BAC44762.1"/>
    <property type="molecule type" value="Genomic_DNA"/>
</dbReference>
<dbReference type="PROSITE" id="PS00211">
    <property type="entry name" value="ABC_TRANSPORTER_1"/>
    <property type="match status" value="1"/>
</dbReference>
<dbReference type="HOGENOM" id="CLU_000604_1_22_14"/>
<dbReference type="Pfam" id="PF00005">
    <property type="entry name" value="ABC_tran"/>
    <property type="match status" value="1"/>
</dbReference>
<evidence type="ECO:0000256" key="6">
    <source>
        <dbReference type="ARBA" id="ARBA00022840"/>
    </source>
</evidence>
<evidence type="ECO:0000313" key="11">
    <source>
        <dbReference type="EMBL" id="BAC44762.1"/>
    </source>
</evidence>
<evidence type="ECO:0000256" key="7">
    <source>
        <dbReference type="ARBA" id="ARBA00022967"/>
    </source>
</evidence>
<keyword evidence="12" id="KW-1185">Reference proteome</keyword>
<evidence type="ECO:0000256" key="2">
    <source>
        <dbReference type="ARBA" id="ARBA00005417"/>
    </source>
</evidence>
<dbReference type="CDD" id="cd03225">
    <property type="entry name" value="ABC_cobalt_CbiO_domain1"/>
    <property type="match status" value="1"/>
</dbReference>
<keyword evidence="7" id="KW-1278">Translocase</keyword>
<dbReference type="PANTHER" id="PTHR43553">
    <property type="entry name" value="HEAVY METAL TRANSPORTER"/>
    <property type="match status" value="1"/>
</dbReference>
<comment type="subcellular location">
    <subcellularLocation>
        <location evidence="1">Cell membrane</location>
        <topology evidence="1">Peripheral membrane protein</topology>
    </subcellularLocation>
</comment>
<feature type="compositionally biased region" description="Polar residues" evidence="9">
    <location>
        <begin position="389"/>
        <end position="398"/>
    </location>
</feature>
<evidence type="ECO:0000256" key="9">
    <source>
        <dbReference type="SAM" id="MobiDB-lite"/>
    </source>
</evidence>
<dbReference type="Gene3D" id="3.40.50.300">
    <property type="entry name" value="P-loop containing nucleotide triphosphate hydrolases"/>
    <property type="match status" value="1"/>
</dbReference>
<dbReference type="InterPro" id="IPR003439">
    <property type="entry name" value="ABC_transporter-like_ATP-bd"/>
</dbReference>
<dbReference type="PANTHER" id="PTHR43553:SF27">
    <property type="entry name" value="ENERGY-COUPLING FACTOR TRANSPORTER ATP-BINDING PROTEIN ECFA2"/>
    <property type="match status" value="1"/>
</dbReference>
<dbReference type="InterPro" id="IPR027417">
    <property type="entry name" value="P-loop_NTPase"/>
</dbReference>
<dbReference type="InterPro" id="IPR017871">
    <property type="entry name" value="ABC_transporter-like_CS"/>
</dbReference>
<comment type="similarity">
    <text evidence="2">Belongs to the ABC transporter superfamily.</text>
</comment>
<dbReference type="AlphaFoldDB" id="Q8EUF2"/>
<dbReference type="InterPro" id="IPR015856">
    <property type="entry name" value="ABC_transpr_CbiO/EcfA_su"/>
</dbReference>
<dbReference type="GO" id="GO:0005524">
    <property type="term" value="F:ATP binding"/>
    <property type="evidence" value="ECO:0007669"/>
    <property type="project" value="UniProtKB-KW"/>
</dbReference>
<dbReference type="SMART" id="SM00382">
    <property type="entry name" value="AAA"/>
    <property type="match status" value="1"/>
</dbReference>
<evidence type="ECO:0000256" key="4">
    <source>
        <dbReference type="ARBA" id="ARBA00022475"/>
    </source>
</evidence>
<evidence type="ECO:0000256" key="8">
    <source>
        <dbReference type="ARBA" id="ARBA00023136"/>
    </source>
</evidence>
<evidence type="ECO:0000256" key="5">
    <source>
        <dbReference type="ARBA" id="ARBA00022741"/>
    </source>
</evidence>
<dbReference type="GO" id="GO:0043190">
    <property type="term" value="C:ATP-binding cassette (ABC) transporter complex"/>
    <property type="evidence" value="ECO:0007669"/>
    <property type="project" value="TreeGrafter"/>
</dbReference>
<keyword evidence="8" id="KW-0472">Membrane</keyword>
<gene>
    <name evidence="11" type="ordered locus">MYPE9760</name>
</gene>
<evidence type="ECO:0000313" key="12">
    <source>
        <dbReference type="Proteomes" id="UP000002522"/>
    </source>
</evidence>
<sequence>MQKEIMSENIKNNTNVNLSKDIIMEVNNLTCKFNENQSNEITAIDDFSFSFERNKIYFIIGNSGSGKSTLVTHFNGLLKSKKGTIRIEDFYIKPKPKKIKNAKKLRRLVSMVFQFPEYQLFKTTIEKDISFGPIALKIPKIRSNEINKEKLDYELFFKYIYEIKQQFNITNSEYKDFNDFISQNNLSLKYKIYPKKDFAKVTITNNSNKSKWKKVIKYETLTEGDFIHELTKKHLVGMGLDESFLDRSPFGLSGGQKRRVAIAGILAIQPKILIFDEPTAGLDPKGEQMMMDLILDSKKQGQTVIVITHTMDQVLEVGDYAIVMDRGKILMHGTPYEIFTNKDLYTLSKMEKPKIIDFIDSLCEKDPKYKELYNKEPRTIEQLSEEIQKINSGSGSNKAKSRISKK</sequence>
<evidence type="ECO:0000256" key="1">
    <source>
        <dbReference type="ARBA" id="ARBA00004202"/>
    </source>
</evidence>
<keyword evidence="5" id="KW-0547">Nucleotide-binding</keyword>
<name>Q8EUF2_MALP2</name>
<dbReference type="NCBIfam" id="NF010153">
    <property type="entry name" value="PRK13631.1"/>
    <property type="match status" value="1"/>
</dbReference>
<dbReference type="KEGG" id="mpe:MYPE9760"/>
<dbReference type="GO" id="GO:0016887">
    <property type="term" value="F:ATP hydrolysis activity"/>
    <property type="evidence" value="ECO:0007669"/>
    <property type="project" value="InterPro"/>
</dbReference>
<dbReference type="PROSITE" id="PS50893">
    <property type="entry name" value="ABC_TRANSPORTER_2"/>
    <property type="match status" value="1"/>
</dbReference>
<dbReference type="InterPro" id="IPR050095">
    <property type="entry name" value="ECF_ABC_transporter_ATP-bd"/>
</dbReference>
<dbReference type="InterPro" id="IPR003593">
    <property type="entry name" value="AAA+_ATPase"/>
</dbReference>
<reference evidence="11 12" key="1">
    <citation type="journal article" date="2002" name="Nucleic Acids Res.">
        <title>The complete genomic sequence of Mycoplasma penetrans, an intracellular bacterial pathogen in humans.</title>
        <authorList>
            <person name="Sasaki Y."/>
            <person name="Ishikawa J."/>
            <person name="Yamashita A."/>
            <person name="Oshima K."/>
            <person name="Kenri T."/>
            <person name="Furuya K."/>
            <person name="Yoshino C."/>
            <person name="Horino A."/>
            <person name="Shiba T."/>
            <person name="Sasaki T."/>
            <person name="Hattori M."/>
        </authorList>
    </citation>
    <scope>NUCLEOTIDE SEQUENCE [LARGE SCALE GENOMIC DNA]</scope>
    <source>
        <strain evidence="11 12">HF-2</strain>
    </source>
</reference>
<feature type="domain" description="ABC transporter" evidence="10">
    <location>
        <begin position="24"/>
        <end position="351"/>
    </location>
</feature>
<feature type="region of interest" description="Disordered" evidence="9">
    <location>
        <begin position="386"/>
        <end position="406"/>
    </location>
</feature>
<dbReference type="Proteomes" id="UP000002522">
    <property type="component" value="Chromosome"/>
</dbReference>
<dbReference type="SUPFAM" id="SSF52540">
    <property type="entry name" value="P-loop containing nucleoside triphosphate hydrolases"/>
    <property type="match status" value="1"/>
</dbReference>
<dbReference type="FunCoup" id="Q8EUF2">
    <property type="interactions" value="146"/>
</dbReference>
<dbReference type="STRING" id="272633.gene:10732096"/>